<evidence type="ECO:0000256" key="9">
    <source>
        <dbReference type="NCBIfam" id="TIGR00152"/>
    </source>
</evidence>
<reference evidence="10 11" key="1">
    <citation type="submission" date="2014-11" db="EMBL/GenBank/DDBJ databases">
        <title>Complete Genome Sequence of Pseudoalteromonas sp. Strain OCN003 Isolated from Kaneohe Bay, Oahu, Hawaii.</title>
        <authorList>
            <person name="Beurmann S."/>
            <person name="Videau P."/>
            <person name="Ushijima B."/>
            <person name="Smith A.M."/>
            <person name="Aeby G.S."/>
            <person name="Callahan S.M."/>
            <person name="Belcaid M."/>
        </authorList>
    </citation>
    <scope>NUCLEOTIDE SEQUENCE [LARGE SCALE GENOMIC DNA]</scope>
    <source>
        <strain evidence="10 11">OCN003</strain>
    </source>
</reference>
<keyword evidence="11" id="KW-1185">Reference proteome</keyword>
<keyword evidence="7 8" id="KW-0173">Coenzyme A biosynthesis</keyword>
<dbReference type="PANTHER" id="PTHR10695:SF46">
    <property type="entry name" value="BIFUNCTIONAL COENZYME A SYNTHASE-RELATED"/>
    <property type="match status" value="1"/>
</dbReference>
<dbReference type="EC" id="2.7.1.24" evidence="8 9"/>
<protein>
    <recommendedName>
        <fullName evidence="8 9">Dephospho-CoA kinase</fullName>
        <ecNumber evidence="8 9">2.7.1.24</ecNumber>
    </recommendedName>
    <alternativeName>
        <fullName evidence="8">Dephosphocoenzyme A kinase</fullName>
    </alternativeName>
</protein>
<organism evidence="10 11">
    <name type="scientific">Pseudoalteromonas piratica</name>
    <dbReference type="NCBI Taxonomy" id="1348114"/>
    <lineage>
        <taxon>Bacteria</taxon>
        <taxon>Pseudomonadati</taxon>
        <taxon>Pseudomonadota</taxon>
        <taxon>Gammaproteobacteria</taxon>
        <taxon>Alteromonadales</taxon>
        <taxon>Pseudoalteromonadaceae</taxon>
        <taxon>Pseudoalteromonas</taxon>
    </lineage>
</organism>
<evidence type="ECO:0000256" key="5">
    <source>
        <dbReference type="ARBA" id="ARBA00022777"/>
    </source>
</evidence>
<comment type="catalytic activity">
    <reaction evidence="8">
        <text>3'-dephospho-CoA + ATP = ADP + CoA + H(+)</text>
        <dbReference type="Rhea" id="RHEA:18245"/>
        <dbReference type="ChEBI" id="CHEBI:15378"/>
        <dbReference type="ChEBI" id="CHEBI:30616"/>
        <dbReference type="ChEBI" id="CHEBI:57287"/>
        <dbReference type="ChEBI" id="CHEBI:57328"/>
        <dbReference type="ChEBI" id="CHEBI:456216"/>
        <dbReference type="EC" id="2.7.1.24"/>
    </reaction>
</comment>
<evidence type="ECO:0000256" key="6">
    <source>
        <dbReference type="ARBA" id="ARBA00022840"/>
    </source>
</evidence>
<dbReference type="InterPro" id="IPR027417">
    <property type="entry name" value="P-loop_NTPase"/>
</dbReference>
<dbReference type="HAMAP" id="MF_00376">
    <property type="entry name" value="Dephospho_CoA_kinase"/>
    <property type="match status" value="1"/>
</dbReference>
<dbReference type="GO" id="GO:0015937">
    <property type="term" value="P:coenzyme A biosynthetic process"/>
    <property type="evidence" value="ECO:0007669"/>
    <property type="project" value="UniProtKB-UniRule"/>
</dbReference>
<dbReference type="Pfam" id="PF01121">
    <property type="entry name" value="CoaE"/>
    <property type="match status" value="1"/>
</dbReference>
<keyword evidence="3 8" id="KW-0808">Transferase</keyword>
<comment type="similarity">
    <text evidence="1 8">Belongs to the CoaE family.</text>
</comment>
<dbReference type="HOGENOM" id="CLU_057180_1_2_6"/>
<sequence>MSALILGLTGGIASGKSTVSGFFQQLGITIVDADLIAREVVSPNSPALIEITNQFGDDILLPSGELNRAQLRHIIFQDTKAKTWLNALLHPLIRQELVAQLNSAKGPYVVLDAPLLFENGLEKLCAKTVVVDIPKEMQISRATKRDKVTQEQIRNIIEAQMPREEKLAKADIIIDNSKSIENTQSQVNSIHLSFKN</sequence>
<dbReference type="SUPFAM" id="SSF52540">
    <property type="entry name" value="P-loop containing nucleoside triphosphate hydrolases"/>
    <property type="match status" value="1"/>
</dbReference>
<dbReference type="UniPathway" id="UPA00241">
    <property type="reaction ID" value="UER00356"/>
</dbReference>
<dbReference type="NCBIfam" id="TIGR00152">
    <property type="entry name" value="dephospho-CoA kinase"/>
    <property type="match status" value="1"/>
</dbReference>
<dbReference type="FunFam" id="3.40.50.300:FF:000991">
    <property type="entry name" value="Dephospho-CoA kinase"/>
    <property type="match status" value="1"/>
</dbReference>
<dbReference type="Gene3D" id="3.40.50.300">
    <property type="entry name" value="P-loop containing nucleotide triphosphate hydrolases"/>
    <property type="match status" value="1"/>
</dbReference>
<evidence type="ECO:0000256" key="1">
    <source>
        <dbReference type="ARBA" id="ARBA00009018"/>
    </source>
</evidence>
<dbReference type="AlphaFoldDB" id="A0A0A7EJ65"/>
<keyword evidence="2 8" id="KW-0963">Cytoplasm</keyword>
<dbReference type="EMBL" id="CP009888">
    <property type="protein sequence ID" value="AIY66086.1"/>
    <property type="molecule type" value="Genomic_DNA"/>
</dbReference>
<dbReference type="GO" id="GO:0004140">
    <property type="term" value="F:dephospho-CoA kinase activity"/>
    <property type="evidence" value="ECO:0007669"/>
    <property type="project" value="UniProtKB-UniRule"/>
</dbReference>
<accession>A0A0A7EJ65</accession>
<dbReference type="GO" id="GO:0005524">
    <property type="term" value="F:ATP binding"/>
    <property type="evidence" value="ECO:0007669"/>
    <property type="project" value="UniProtKB-UniRule"/>
</dbReference>
<keyword evidence="4 8" id="KW-0547">Nucleotide-binding</keyword>
<evidence type="ECO:0000256" key="3">
    <source>
        <dbReference type="ARBA" id="ARBA00022679"/>
    </source>
</evidence>
<evidence type="ECO:0000256" key="7">
    <source>
        <dbReference type="ARBA" id="ARBA00022993"/>
    </source>
</evidence>
<evidence type="ECO:0000313" key="11">
    <source>
        <dbReference type="Proteomes" id="UP000030341"/>
    </source>
</evidence>
<dbReference type="InterPro" id="IPR001977">
    <property type="entry name" value="Depp_CoAkinase"/>
</dbReference>
<dbReference type="PROSITE" id="PS51219">
    <property type="entry name" value="DPCK"/>
    <property type="match status" value="1"/>
</dbReference>
<keyword evidence="6 8" id="KW-0067">ATP-binding</keyword>
<dbReference type="CDD" id="cd02022">
    <property type="entry name" value="DPCK"/>
    <property type="match status" value="1"/>
</dbReference>
<evidence type="ECO:0000313" key="10">
    <source>
        <dbReference type="EMBL" id="AIY66086.1"/>
    </source>
</evidence>
<dbReference type="Proteomes" id="UP000030341">
    <property type="component" value="Chromosome 1"/>
</dbReference>
<dbReference type="RefSeq" id="WP_038642569.1">
    <property type="nucleotide sequence ID" value="NZ_CP009888.1"/>
</dbReference>
<dbReference type="KEGG" id="pseo:OM33_13905"/>
<dbReference type="GO" id="GO:0005737">
    <property type="term" value="C:cytoplasm"/>
    <property type="evidence" value="ECO:0007669"/>
    <property type="project" value="UniProtKB-SubCell"/>
</dbReference>
<evidence type="ECO:0000256" key="4">
    <source>
        <dbReference type="ARBA" id="ARBA00022741"/>
    </source>
</evidence>
<keyword evidence="5 8" id="KW-0418">Kinase</keyword>
<dbReference type="OrthoDB" id="9812943at2"/>
<gene>
    <name evidence="8 10" type="primary">coaE</name>
    <name evidence="10" type="ORF">OM33_13905</name>
</gene>
<name>A0A0A7EJ65_9GAMM</name>
<proteinExistence type="inferred from homology"/>
<comment type="subcellular location">
    <subcellularLocation>
        <location evidence="8">Cytoplasm</location>
    </subcellularLocation>
</comment>
<dbReference type="eggNOG" id="COG0237">
    <property type="taxonomic scope" value="Bacteria"/>
</dbReference>
<comment type="pathway">
    <text evidence="8">Cofactor biosynthesis; coenzyme A biosynthesis; CoA from (R)-pantothenate: step 5/5.</text>
</comment>
<dbReference type="PANTHER" id="PTHR10695">
    <property type="entry name" value="DEPHOSPHO-COA KINASE-RELATED"/>
    <property type="match status" value="1"/>
</dbReference>
<comment type="function">
    <text evidence="8">Catalyzes the phosphorylation of the 3'-hydroxyl group of dephosphocoenzyme A to form coenzyme A.</text>
</comment>
<dbReference type="STRING" id="1348114.OM33_13905"/>
<feature type="binding site" evidence="8">
    <location>
        <begin position="13"/>
        <end position="18"/>
    </location>
    <ligand>
        <name>ATP</name>
        <dbReference type="ChEBI" id="CHEBI:30616"/>
    </ligand>
</feature>
<evidence type="ECO:0000256" key="8">
    <source>
        <dbReference type="HAMAP-Rule" id="MF_00376"/>
    </source>
</evidence>
<evidence type="ECO:0000256" key="2">
    <source>
        <dbReference type="ARBA" id="ARBA00022490"/>
    </source>
</evidence>